<evidence type="ECO:0000256" key="5">
    <source>
        <dbReference type="SAM" id="MobiDB-lite"/>
    </source>
</evidence>
<dbReference type="PROSITE" id="PS50113">
    <property type="entry name" value="PAC"/>
    <property type="match status" value="1"/>
</dbReference>
<dbReference type="InterPro" id="IPR058245">
    <property type="entry name" value="NreC/VraR/RcsB-like_REC"/>
</dbReference>
<feature type="domain" description="PAS" evidence="7">
    <location>
        <begin position="93"/>
        <end position="119"/>
    </location>
</feature>
<evidence type="ECO:0000259" key="7">
    <source>
        <dbReference type="PROSITE" id="PS50112"/>
    </source>
</evidence>
<keyword evidence="1" id="KW-0805">Transcription regulation</keyword>
<proteinExistence type="predicted"/>
<dbReference type="Pfam" id="PF13426">
    <property type="entry name" value="PAS_9"/>
    <property type="match status" value="1"/>
</dbReference>
<keyword evidence="2" id="KW-0238">DNA-binding</keyword>
<dbReference type="Gene3D" id="3.40.50.2300">
    <property type="match status" value="1"/>
</dbReference>
<dbReference type="CDD" id="cd00130">
    <property type="entry name" value="PAS"/>
    <property type="match status" value="1"/>
</dbReference>
<evidence type="ECO:0000313" key="10">
    <source>
        <dbReference type="Proteomes" id="UP000748752"/>
    </source>
</evidence>
<keyword evidence="3" id="KW-0804">Transcription</keyword>
<dbReference type="NCBIfam" id="TIGR00229">
    <property type="entry name" value="sensory_box"/>
    <property type="match status" value="1"/>
</dbReference>
<dbReference type="Gene3D" id="3.30.450.20">
    <property type="entry name" value="PAS domain"/>
    <property type="match status" value="1"/>
</dbReference>
<dbReference type="InterPro" id="IPR000014">
    <property type="entry name" value="PAS"/>
</dbReference>
<evidence type="ECO:0000259" key="8">
    <source>
        <dbReference type="PROSITE" id="PS50113"/>
    </source>
</evidence>
<dbReference type="PANTHER" id="PTHR43214:SF41">
    <property type="entry name" value="NITRATE_NITRITE RESPONSE REGULATOR PROTEIN NARP"/>
    <property type="match status" value="1"/>
</dbReference>
<comment type="caution">
    <text evidence="9">The sequence shown here is derived from an EMBL/GenBank/DDBJ whole genome shotgun (WGS) entry which is preliminary data.</text>
</comment>
<dbReference type="Pfam" id="PF00072">
    <property type="entry name" value="Response_reg"/>
    <property type="match status" value="1"/>
</dbReference>
<feature type="region of interest" description="Disordered" evidence="5">
    <location>
        <begin position="1"/>
        <end position="59"/>
    </location>
</feature>
<accession>A0ABS1CIF0</accession>
<reference evidence="9 10" key="1">
    <citation type="journal article" date="2020" name="Microorganisms">
        <title>Osmotic Adaptation and Compatible Solute Biosynthesis of Phototrophic Bacteria as Revealed from Genome Analyses.</title>
        <authorList>
            <person name="Imhoff J.F."/>
            <person name="Rahn T."/>
            <person name="Kunzel S."/>
            <person name="Keller A."/>
            <person name="Neulinger S.C."/>
        </authorList>
    </citation>
    <scope>NUCLEOTIDE SEQUENCE [LARGE SCALE GENOMIC DNA]</scope>
    <source>
        <strain evidence="9 10">DSM 6210</strain>
    </source>
</reference>
<protein>
    <recommendedName>
        <fullName evidence="11">Response regulator</fullName>
    </recommendedName>
</protein>
<feature type="modified residue" description="4-aspartylphosphate" evidence="4">
    <location>
        <position position="397"/>
    </location>
</feature>
<dbReference type="Proteomes" id="UP000748752">
    <property type="component" value="Unassembled WGS sequence"/>
</dbReference>
<feature type="domain" description="Response regulatory" evidence="6">
    <location>
        <begin position="346"/>
        <end position="463"/>
    </location>
</feature>
<dbReference type="SUPFAM" id="SSF52172">
    <property type="entry name" value="CheY-like"/>
    <property type="match status" value="1"/>
</dbReference>
<dbReference type="SMART" id="SM00448">
    <property type="entry name" value="REC"/>
    <property type="match status" value="1"/>
</dbReference>
<gene>
    <name evidence="9" type="ORF">CKO31_10350</name>
</gene>
<dbReference type="InterPro" id="IPR000700">
    <property type="entry name" value="PAS-assoc_C"/>
</dbReference>
<evidence type="ECO:0000256" key="3">
    <source>
        <dbReference type="ARBA" id="ARBA00023163"/>
    </source>
</evidence>
<name>A0ABS1CIF0_9GAMM</name>
<dbReference type="InterPro" id="IPR011712">
    <property type="entry name" value="Sig_transdc_His_kin_sub3_dim/P"/>
</dbReference>
<sequence length="468" mass="49412">MLYPDTAGTQSPMSSQDSRRGGSIEPQQSVSPEPSLRQGRDTGPDADPAALSAARPSLSEPGGALVDTLGFEVLFHASPMGIGFSVDRELREVNDRLCAMTGYAREELIGQSLRMLHPSAAAFEAIGETVYPRLCEEPVVRVDAQLKRKDGHILDVALCLALVDPKEPARGVIATVLDITRRKVAEQAVAELNRTLEARVAERTAEVQRQATQLRALATELTQTEQRERKRLATILHDHIQQLIVAAQIQTGQLARTAGTEALRAAAQAVGETLAEALAASRSLTVELSPPVLQERGLVTAPGLGASVTLFVPGGDRLPAAADLQASASRTGAGAYAVHQQAPRWRVLIVDDHRIVREGIAGLLRVEADIEVAGEAETGAQALALAAELKPDVIIMDINLGTGMDGIEATRRVLAAAPKITVIGLSMHVDRDVADAMLAAGAAAYLTKGGPPEDLISAIRTHAGGRGP</sequence>
<feature type="compositionally biased region" description="Low complexity" evidence="5">
    <location>
        <begin position="45"/>
        <end position="59"/>
    </location>
</feature>
<evidence type="ECO:0000313" key="9">
    <source>
        <dbReference type="EMBL" id="MBK1631136.1"/>
    </source>
</evidence>
<evidence type="ECO:0000256" key="2">
    <source>
        <dbReference type="ARBA" id="ARBA00023125"/>
    </source>
</evidence>
<evidence type="ECO:0000256" key="4">
    <source>
        <dbReference type="PROSITE-ProRule" id="PRU00169"/>
    </source>
</evidence>
<dbReference type="InterPro" id="IPR035965">
    <property type="entry name" value="PAS-like_dom_sf"/>
</dbReference>
<evidence type="ECO:0000259" key="6">
    <source>
        <dbReference type="PROSITE" id="PS50110"/>
    </source>
</evidence>
<evidence type="ECO:0000256" key="1">
    <source>
        <dbReference type="ARBA" id="ARBA00023015"/>
    </source>
</evidence>
<feature type="compositionally biased region" description="Polar residues" evidence="5">
    <location>
        <begin position="7"/>
        <end position="16"/>
    </location>
</feature>
<dbReference type="Pfam" id="PF07730">
    <property type="entry name" value="HisKA_3"/>
    <property type="match status" value="1"/>
</dbReference>
<dbReference type="InterPro" id="IPR011006">
    <property type="entry name" value="CheY-like_superfamily"/>
</dbReference>
<keyword evidence="10" id="KW-1185">Reference proteome</keyword>
<dbReference type="PANTHER" id="PTHR43214">
    <property type="entry name" value="TWO-COMPONENT RESPONSE REGULATOR"/>
    <property type="match status" value="1"/>
</dbReference>
<dbReference type="PROSITE" id="PS50110">
    <property type="entry name" value="RESPONSE_REGULATORY"/>
    <property type="match status" value="1"/>
</dbReference>
<dbReference type="PROSITE" id="PS50112">
    <property type="entry name" value="PAS"/>
    <property type="match status" value="1"/>
</dbReference>
<dbReference type="CDD" id="cd17535">
    <property type="entry name" value="REC_NarL-like"/>
    <property type="match status" value="1"/>
</dbReference>
<dbReference type="SUPFAM" id="SSF55785">
    <property type="entry name" value="PYP-like sensor domain (PAS domain)"/>
    <property type="match status" value="1"/>
</dbReference>
<dbReference type="EMBL" id="NRRV01000022">
    <property type="protein sequence ID" value="MBK1631136.1"/>
    <property type="molecule type" value="Genomic_DNA"/>
</dbReference>
<keyword evidence="4" id="KW-0597">Phosphoprotein</keyword>
<organism evidence="9 10">
    <name type="scientific">Thiohalocapsa halophila</name>
    <dbReference type="NCBI Taxonomy" id="69359"/>
    <lineage>
        <taxon>Bacteria</taxon>
        <taxon>Pseudomonadati</taxon>
        <taxon>Pseudomonadota</taxon>
        <taxon>Gammaproteobacteria</taxon>
        <taxon>Chromatiales</taxon>
        <taxon>Chromatiaceae</taxon>
        <taxon>Thiohalocapsa</taxon>
    </lineage>
</organism>
<dbReference type="InterPro" id="IPR039420">
    <property type="entry name" value="WalR-like"/>
</dbReference>
<feature type="domain" description="PAC" evidence="8">
    <location>
        <begin position="140"/>
        <end position="191"/>
    </location>
</feature>
<dbReference type="InterPro" id="IPR001789">
    <property type="entry name" value="Sig_transdc_resp-reg_receiver"/>
</dbReference>
<evidence type="ECO:0008006" key="11">
    <source>
        <dbReference type="Google" id="ProtNLM"/>
    </source>
</evidence>